<dbReference type="Proteomes" id="UP001231189">
    <property type="component" value="Unassembled WGS sequence"/>
</dbReference>
<sequence>MAYFYPLLHSPPKFRASPPVGKQRIFTSDDDCKASLIPDSFCDDFSQALVCIENSQIPSQVPDSQATYDTKVAVTPLHVSGLVALAQVAEEVAARLATTKKNKNRREADRALKAGQKGTGTMKWLPFMSSFVFVLGKMSGLIKTGEFDTVNLDGPPEKAGDAPENVTAGKRKRGAFADDEIVAFTNMTIAVKDVAQVIRDKKPTNMHPDLYNAVMDMLGFAEDDLMAALSHLVDHKAQGSSFVGMIEPHRVLWLRNYLGKYHSKVNGYSNNSFRGYETLEDAQQEYLTFLEEEFLQDQAIDEAVPLAQLPPEEVHALQGAAPMPAYDTKVAVTPLHVSDLVAQVAEEVAARLATTKKNKNRKEADRALKSRQKGTDTMKWLPFMSNFALEKMCGLIKTGVRTDKGFKEVHPTGVAKGLFDHCGVSVCSTQVYDHLRKWRQRWLTISRLHDLSWSQWCDDMMTHKYRGSQ</sequence>
<gene>
    <name evidence="1" type="ORF">QYE76_044304</name>
</gene>
<keyword evidence="2" id="KW-1185">Reference proteome</keyword>
<protein>
    <submittedName>
        <fullName evidence="1">Uncharacterized protein</fullName>
    </submittedName>
</protein>
<name>A0AAD8TKT8_LOLMU</name>
<dbReference type="AlphaFoldDB" id="A0AAD8TKT8"/>
<proteinExistence type="predicted"/>
<dbReference type="PANTHER" id="PTHR47127">
    <property type="entry name" value="10A19I.15"/>
    <property type="match status" value="1"/>
</dbReference>
<dbReference type="EMBL" id="JAUUTY010000002">
    <property type="protein sequence ID" value="KAK1683456.1"/>
    <property type="molecule type" value="Genomic_DNA"/>
</dbReference>
<comment type="caution">
    <text evidence="1">The sequence shown here is derived from an EMBL/GenBank/DDBJ whole genome shotgun (WGS) entry which is preliminary data.</text>
</comment>
<evidence type="ECO:0000313" key="1">
    <source>
        <dbReference type="EMBL" id="KAK1683456.1"/>
    </source>
</evidence>
<accession>A0AAD8TKT8</accession>
<evidence type="ECO:0000313" key="2">
    <source>
        <dbReference type="Proteomes" id="UP001231189"/>
    </source>
</evidence>
<reference evidence="1" key="1">
    <citation type="submission" date="2023-07" db="EMBL/GenBank/DDBJ databases">
        <title>A chromosome-level genome assembly of Lolium multiflorum.</title>
        <authorList>
            <person name="Chen Y."/>
            <person name="Copetti D."/>
            <person name="Kolliker R."/>
            <person name="Studer B."/>
        </authorList>
    </citation>
    <scope>NUCLEOTIDE SEQUENCE</scope>
    <source>
        <strain evidence="1">02402/16</strain>
        <tissue evidence="1">Leaf</tissue>
    </source>
</reference>
<organism evidence="1 2">
    <name type="scientific">Lolium multiflorum</name>
    <name type="common">Italian ryegrass</name>
    <name type="synonym">Lolium perenne subsp. multiflorum</name>
    <dbReference type="NCBI Taxonomy" id="4521"/>
    <lineage>
        <taxon>Eukaryota</taxon>
        <taxon>Viridiplantae</taxon>
        <taxon>Streptophyta</taxon>
        <taxon>Embryophyta</taxon>
        <taxon>Tracheophyta</taxon>
        <taxon>Spermatophyta</taxon>
        <taxon>Magnoliopsida</taxon>
        <taxon>Liliopsida</taxon>
        <taxon>Poales</taxon>
        <taxon>Poaceae</taxon>
        <taxon>BOP clade</taxon>
        <taxon>Pooideae</taxon>
        <taxon>Poodae</taxon>
        <taxon>Poeae</taxon>
        <taxon>Poeae Chloroplast Group 2 (Poeae type)</taxon>
        <taxon>Loliodinae</taxon>
        <taxon>Loliinae</taxon>
        <taxon>Lolium</taxon>
    </lineage>
</organism>